<evidence type="ECO:0000256" key="1">
    <source>
        <dbReference type="SAM" id="MobiDB-lite"/>
    </source>
</evidence>
<comment type="caution">
    <text evidence="2">The sequence shown here is derived from an EMBL/GenBank/DDBJ whole genome shotgun (WGS) entry which is preliminary data.</text>
</comment>
<reference evidence="2" key="1">
    <citation type="journal article" date="2021" name="Nat. Commun.">
        <title>Genetic determinants of endophytism in the Arabidopsis root mycobiome.</title>
        <authorList>
            <person name="Mesny F."/>
            <person name="Miyauchi S."/>
            <person name="Thiergart T."/>
            <person name="Pickel B."/>
            <person name="Atanasova L."/>
            <person name="Karlsson M."/>
            <person name="Huettel B."/>
            <person name="Barry K.W."/>
            <person name="Haridas S."/>
            <person name="Chen C."/>
            <person name="Bauer D."/>
            <person name="Andreopoulos W."/>
            <person name="Pangilinan J."/>
            <person name="LaButti K."/>
            <person name="Riley R."/>
            <person name="Lipzen A."/>
            <person name="Clum A."/>
            <person name="Drula E."/>
            <person name="Henrissat B."/>
            <person name="Kohler A."/>
            <person name="Grigoriev I.V."/>
            <person name="Martin F.M."/>
            <person name="Hacquard S."/>
        </authorList>
    </citation>
    <scope>NUCLEOTIDE SEQUENCE</scope>
    <source>
        <strain evidence="2">MPI-CAGE-CH-0243</strain>
    </source>
</reference>
<organism evidence="2 3">
    <name type="scientific">Dendryphion nanum</name>
    <dbReference type="NCBI Taxonomy" id="256645"/>
    <lineage>
        <taxon>Eukaryota</taxon>
        <taxon>Fungi</taxon>
        <taxon>Dikarya</taxon>
        <taxon>Ascomycota</taxon>
        <taxon>Pezizomycotina</taxon>
        <taxon>Dothideomycetes</taxon>
        <taxon>Pleosporomycetidae</taxon>
        <taxon>Pleosporales</taxon>
        <taxon>Torulaceae</taxon>
        <taxon>Dendryphion</taxon>
    </lineage>
</organism>
<evidence type="ECO:0000313" key="2">
    <source>
        <dbReference type="EMBL" id="KAH7108694.1"/>
    </source>
</evidence>
<dbReference type="EMBL" id="JAGMWT010000037">
    <property type="protein sequence ID" value="KAH7108694.1"/>
    <property type="molecule type" value="Genomic_DNA"/>
</dbReference>
<evidence type="ECO:0000313" key="3">
    <source>
        <dbReference type="Proteomes" id="UP000700596"/>
    </source>
</evidence>
<dbReference type="Proteomes" id="UP000700596">
    <property type="component" value="Unassembled WGS sequence"/>
</dbReference>
<feature type="compositionally biased region" description="Basic and acidic residues" evidence="1">
    <location>
        <begin position="511"/>
        <end position="520"/>
    </location>
</feature>
<protein>
    <submittedName>
        <fullName evidence="2">Uncharacterized protein</fullName>
    </submittedName>
</protein>
<name>A0A9P9I6V9_9PLEO</name>
<dbReference type="OrthoDB" id="3799546at2759"/>
<accession>A0A9P9I6V9</accession>
<proteinExistence type="predicted"/>
<sequence>MNADCHQKYNLRQEDMTGVIKISNQLAAHSNVMSTVILKVGSLESVTLNSSTKTPWPYGNLAEIEMIIHTRDNNQPNLYGTHSTTMRKLTFSEVAALYEANFGRKVTFQAMQKRYHQWIVRYREWNAAYPRAIVYADYAPKEAHLRRTPRSTRCGIMASSDTNTPLSTVSATLYPSNTTGRSRRVNNEDVAWLQGYGASRVPAWVKDQADMDNYFNLREPIKDSERPEWITIEVHDEFGRTTDSCDVRFADLRASSRLFSDDFNHVLYPDIAVSCGVKTLTRYIDCVSPVRRKALPEFDFEIHAVGDGSGGDQRMQTIVRTVEWNIEDTVSLYSLAAQFKDDHVRCLVLEYWHALLQQNSATELDATAINQLFFDTEVGDPARSFWVSIIQAQGIQGQFGSPEIWHSSLVAMLAQDTILGVTIGGDAYLFGELSEQILECAPPEFYAIAHRLLRKMKCDSIDDLVADLRQQYEVLNPLSRGPAPAGMALFGVEGALEPANLGERGTISSDGSDKSEESDY</sequence>
<dbReference type="AlphaFoldDB" id="A0A9P9I6V9"/>
<keyword evidence="3" id="KW-1185">Reference proteome</keyword>
<gene>
    <name evidence="2" type="ORF">B0J11DRAFT_586816</name>
</gene>
<feature type="region of interest" description="Disordered" evidence="1">
    <location>
        <begin position="501"/>
        <end position="520"/>
    </location>
</feature>